<comment type="caution">
    <text evidence="2">The sequence shown here is derived from an EMBL/GenBank/DDBJ whole genome shotgun (WGS) entry which is preliminary data.</text>
</comment>
<gene>
    <name evidence="2" type="ORF">H0A72_11740</name>
</gene>
<dbReference type="EMBL" id="JACCEM010000005">
    <property type="protein sequence ID" value="NYT49982.1"/>
    <property type="molecule type" value="Genomic_DNA"/>
</dbReference>
<organism evidence="2 3">
    <name type="scientific">Parapusillimonas granuli</name>
    <dbReference type="NCBI Taxonomy" id="380911"/>
    <lineage>
        <taxon>Bacteria</taxon>
        <taxon>Pseudomonadati</taxon>
        <taxon>Pseudomonadota</taxon>
        <taxon>Betaproteobacteria</taxon>
        <taxon>Burkholderiales</taxon>
        <taxon>Alcaligenaceae</taxon>
        <taxon>Parapusillimonas</taxon>
    </lineage>
</organism>
<keyword evidence="1" id="KW-0812">Transmembrane</keyword>
<keyword evidence="1" id="KW-0472">Membrane</keyword>
<sequence length="93" mass="9981">MTAPAAPVFSSLFRVHRMNNPSYPVVQFLVARGRGLSYAFALLLLLASIAWAFFTGSVLIGVAGIIASGVLLGLLLSYVEVLRIIADTLLPKY</sequence>
<reference evidence="2 3" key="1">
    <citation type="submission" date="2020-07" db="EMBL/GenBank/DDBJ databases">
        <title>Taxonomic revisions and descriptions of new bacterial species based on genomic comparisons in the high-G+C-content subgroup of the family Alcaligenaceae.</title>
        <authorList>
            <person name="Szabo A."/>
            <person name="Felfoldi T."/>
        </authorList>
    </citation>
    <scope>NUCLEOTIDE SEQUENCE [LARGE SCALE GENOMIC DNA]</scope>
    <source>
        <strain evidence="2 3">LMG 24012</strain>
    </source>
</reference>
<evidence type="ECO:0000256" key="1">
    <source>
        <dbReference type="SAM" id="Phobius"/>
    </source>
</evidence>
<proteinExistence type="predicted"/>
<accession>A0A853G2A8</accession>
<feature type="transmembrane region" description="Helical" evidence="1">
    <location>
        <begin position="36"/>
        <end position="54"/>
    </location>
</feature>
<evidence type="ECO:0000313" key="3">
    <source>
        <dbReference type="Proteomes" id="UP000559809"/>
    </source>
</evidence>
<dbReference type="Proteomes" id="UP000559809">
    <property type="component" value="Unassembled WGS sequence"/>
</dbReference>
<dbReference type="AlphaFoldDB" id="A0A853G2A8"/>
<keyword evidence="3" id="KW-1185">Reference proteome</keyword>
<dbReference type="RefSeq" id="WP_180155440.1">
    <property type="nucleotide sequence ID" value="NZ_JACCEM010000005.1"/>
</dbReference>
<evidence type="ECO:0000313" key="2">
    <source>
        <dbReference type="EMBL" id="NYT49982.1"/>
    </source>
</evidence>
<name>A0A853G2A8_9BURK</name>
<feature type="transmembrane region" description="Helical" evidence="1">
    <location>
        <begin position="60"/>
        <end position="79"/>
    </location>
</feature>
<protein>
    <submittedName>
        <fullName evidence="2">Uncharacterized protein</fullName>
    </submittedName>
</protein>
<keyword evidence="1" id="KW-1133">Transmembrane helix</keyword>